<name>A0A941HXM4_9CAUL</name>
<sequence length="236" mass="23572">MGSDLSQPRIVAVTGAFGILGAAVARAAAGQGAKVALIDFSKTAPEGLVEACGPDAVALPGVDLTDPDTAKAAVDEAAARLGGLDVLINVAGGFAWQTHADGDPAVWDRLYAMNVKTTANASRAAIPHLKASAAGRIINIGANGAVKSGAGMGAYAASKAGVHRLTESLAEELKGQVTVNAVLPSIIDTPTNRADMPDADFASWVTPDELAAVILFLASPAASAVTGALIPVTGRV</sequence>
<protein>
    <submittedName>
        <fullName evidence="4">SDR family NAD(P)-dependent oxidoreductase</fullName>
    </submittedName>
</protein>
<comment type="similarity">
    <text evidence="1 3">Belongs to the short-chain dehydrogenases/reductases (SDR) family.</text>
</comment>
<gene>
    <name evidence="4" type="ORF">JKL49_14470</name>
</gene>
<comment type="caution">
    <text evidence="4">The sequence shown here is derived from an EMBL/GenBank/DDBJ whole genome shotgun (WGS) entry which is preliminary data.</text>
</comment>
<dbReference type="AlphaFoldDB" id="A0A941HXM4"/>
<proteinExistence type="inferred from homology"/>
<evidence type="ECO:0000256" key="3">
    <source>
        <dbReference type="RuleBase" id="RU000363"/>
    </source>
</evidence>
<reference evidence="4" key="1">
    <citation type="submission" date="2021-04" db="EMBL/GenBank/DDBJ databases">
        <title>Draft genome assembly of strain Phenylobacterium sp. 20VBR1 using MiniION and Illumina platforms.</title>
        <authorList>
            <person name="Thomas F.A."/>
            <person name="Krishnan K.P."/>
            <person name="Sinha R.K."/>
        </authorList>
    </citation>
    <scope>NUCLEOTIDE SEQUENCE</scope>
    <source>
        <strain evidence="4">20VBR1</strain>
    </source>
</reference>
<dbReference type="InterPro" id="IPR020904">
    <property type="entry name" value="Sc_DH/Rdtase_CS"/>
</dbReference>
<evidence type="ECO:0000256" key="1">
    <source>
        <dbReference type="ARBA" id="ARBA00006484"/>
    </source>
</evidence>
<dbReference type="InterPro" id="IPR002347">
    <property type="entry name" value="SDR_fam"/>
</dbReference>
<dbReference type="PANTHER" id="PTHR43639">
    <property type="entry name" value="OXIDOREDUCTASE, SHORT-CHAIN DEHYDROGENASE/REDUCTASE FAMILY (AFU_ORTHOLOGUE AFUA_5G02870)"/>
    <property type="match status" value="1"/>
</dbReference>
<accession>A0A941HXM4</accession>
<dbReference type="SUPFAM" id="SSF51735">
    <property type="entry name" value="NAD(P)-binding Rossmann-fold domains"/>
    <property type="match status" value="1"/>
</dbReference>
<dbReference type="Pfam" id="PF00106">
    <property type="entry name" value="adh_short"/>
    <property type="match status" value="1"/>
</dbReference>
<dbReference type="EMBL" id="JAGSGD010000001">
    <property type="protein sequence ID" value="MBR7620595.1"/>
    <property type="molecule type" value="Genomic_DNA"/>
</dbReference>
<dbReference type="PRINTS" id="PR00081">
    <property type="entry name" value="GDHRDH"/>
</dbReference>
<evidence type="ECO:0000313" key="4">
    <source>
        <dbReference type="EMBL" id="MBR7620595.1"/>
    </source>
</evidence>
<dbReference type="Proteomes" id="UP000622580">
    <property type="component" value="Unassembled WGS sequence"/>
</dbReference>
<dbReference type="InterPro" id="IPR036291">
    <property type="entry name" value="NAD(P)-bd_dom_sf"/>
</dbReference>
<keyword evidence="2" id="KW-0560">Oxidoreductase</keyword>
<dbReference type="PANTHER" id="PTHR43639:SF1">
    <property type="entry name" value="SHORT-CHAIN DEHYDROGENASE_REDUCTASE FAMILY PROTEIN"/>
    <property type="match status" value="1"/>
</dbReference>
<evidence type="ECO:0000313" key="5">
    <source>
        <dbReference type="Proteomes" id="UP000622580"/>
    </source>
</evidence>
<keyword evidence="5" id="KW-1185">Reference proteome</keyword>
<organism evidence="4 5">
    <name type="scientific">Phenylobacterium glaciei</name>
    <dbReference type="NCBI Taxonomy" id="2803784"/>
    <lineage>
        <taxon>Bacteria</taxon>
        <taxon>Pseudomonadati</taxon>
        <taxon>Pseudomonadota</taxon>
        <taxon>Alphaproteobacteria</taxon>
        <taxon>Caulobacterales</taxon>
        <taxon>Caulobacteraceae</taxon>
        <taxon>Phenylobacterium</taxon>
    </lineage>
</organism>
<dbReference type="PROSITE" id="PS00061">
    <property type="entry name" value="ADH_SHORT"/>
    <property type="match status" value="1"/>
</dbReference>
<evidence type="ECO:0000256" key="2">
    <source>
        <dbReference type="ARBA" id="ARBA00023002"/>
    </source>
</evidence>
<dbReference type="PRINTS" id="PR00080">
    <property type="entry name" value="SDRFAMILY"/>
</dbReference>
<dbReference type="GO" id="GO:0016491">
    <property type="term" value="F:oxidoreductase activity"/>
    <property type="evidence" value="ECO:0007669"/>
    <property type="project" value="UniProtKB-KW"/>
</dbReference>
<dbReference type="Gene3D" id="3.40.50.720">
    <property type="entry name" value="NAD(P)-binding Rossmann-like Domain"/>
    <property type="match status" value="1"/>
</dbReference>